<dbReference type="Pfam" id="PF06035">
    <property type="entry name" value="Peptidase_C93"/>
    <property type="match status" value="1"/>
</dbReference>
<organism evidence="1">
    <name type="scientific">Castellaniella ginsengisoli</name>
    <dbReference type="NCBI Taxonomy" id="546114"/>
    <lineage>
        <taxon>Bacteria</taxon>
        <taxon>Pseudomonadati</taxon>
        <taxon>Pseudomonadota</taxon>
        <taxon>Betaproteobacteria</taxon>
        <taxon>Burkholderiales</taxon>
        <taxon>Alcaligenaceae</taxon>
        <taxon>Castellaniella</taxon>
    </lineage>
</organism>
<accession>A0AB39DE45</accession>
<dbReference type="PANTHER" id="PTHR39327:SF1">
    <property type="entry name" value="BLR5470 PROTEIN"/>
    <property type="match status" value="1"/>
</dbReference>
<dbReference type="Gene3D" id="3.10.620.30">
    <property type="match status" value="1"/>
</dbReference>
<protein>
    <submittedName>
        <fullName evidence="1">Transglutaminase-like cysteine peptidase</fullName>
    </submittedName>
</protein>
<dbReference type="InterPro" id="IPR010319">
    <property type="entry name" value="Transglutaminase-like_Cys_pept"/>
</dbReference>
<dbReference type="AlphaFoldDB" id="A0AB39DE45"/>
<name>A0AB39DE45_9BURK</name>
<dbReference type="EMBL" id="CP158256">
    <property type="protein sequence ID" value="XDJ52111.1"/>
    <property type="molecule type" value="Genomic_DNA"/>
</dbReference>
<proteinExistence type="predicted"/>
<sequence length="209" mass="22890">MAWGPAGALAWGPAPAVTFDPGALASYARQHYGAKAGRAVESWQAMLAQAAGLDEQEKLRMVNGFWNNALIGGEDISIWGQVDYWATLLQSLAKGAGDCEDYVIGKYFSLLHLGVAPEKLRFVYVRARIGSQSIAHMVLGYYPQPQAEPLVLDSLIDRIQPAHNRPDLTPVFSFNAQGVYVPGGRRSSVDGIGRWRDLLSRMRSEGFQP</sequence>
<dbReference type="PANTHER" id="PTHR39327">
    <property type="match status" value="1"/>
</dbReference>
<evidence type="ECO:0000313" key="1">
    <source>
        <dbReference type="EMBL" id="XDJ52111.1"/>
    </source>
</evidence>
<gene>
    <name evidence="1" type="ORF">ABRZ01_09105</name>
</gene>
<reference evidence="1" key="1">
    <citation type="submission" date="2024-05" db="EMBL/GenBank/DDBJ databases">
        <authorList>
            <person name="Luo Y.-C."/>
            <person name="Nicholds J."/>
            <person name="Mortimer T."/>
            <person name="Maboni G."/>
        </authorList>
    </citation>
    <scope>NUCLEOTIDE SEQUENCE</scope>
    <source>
        <strain evidence="1">150964</strain>
    </source>
</reference>
<dbReference type="RefSeq" id="WP_368644235.1">
    <property type="nucleotide sequence ID" value="NZ_CP158256.1"/>
</dbReference>